<evidence type="ECO:0000313" key="2">
    <source>
        <dbReference type="EMBL" id="KAG0583496.1"/>
    </source>
</evidence>
<evidence type="ECO:0000313" key="3">
    <source>
        <dbReference type="Proteomes" id="UP000822688"/>
    </source>
</evidence>
<gene>
    <name evidence="2" type="ORF">KC19_3G141100</name>
</gene>
<accession>A0A8T0IKW0</accession>
<dbReference type="InterPro" id="IPR016181">
    <property type="entry name" value="Acyl_CoA_acyltransferase"/>
</dbReference>
<dbReference type="PANTHER" id="PTHR43610">
    <property type="entry name" value="BLL6696 PROTEIN"/>
    <property type="match status" value="1"/>
</dbReference>
<dbReference type="Pfam" id="PF13302">
    <property type="entry name" value="Acetyltransf_3"/>
    <property type="match status" value="1"/>
</dbReference>
<dbReference type="GO" id="GO:0016747">
    <property type="term" value="F:acyltransferase activity, transferring groups other than amino-acyl groups"/>
    <property type="evidence" value="ECO:0007669"/>
    <property type="project" value="InterPro"/>
</dbReference>
<dbReference type="Proteomes" id="UP000822688">
    <property type="component" value="Chromosome 3"/>
</dbReference>
<dbReference type="Gene3D" id="3.40.630.30">
    <property type="match status" value="1"/>
</dbReference>
<dbReference type="SUPFAM" id="SSF55729">
    <property type="entry name" value="Acyl-CoA N-acyltransferases (Nat)"/>
    <property type="match status" value="1"/>
</dbReference>
<reference evidence="2" key="1">
    <citation type="submission" date="2020-06" db="EMBL/GenBank/DDBJ databases">
        <title>WGS assembly of Ceratodon purpureus strain R40.</title>
        <authorList>
            <person name="Carey S.B."/>
            <person name="Jenkins J."/>
            <person name="Shu S."/>
            <person name="Lovell J.T."/>
            <person name="Sreedasyam A."/>
            <person name="Maumus F."/>
            <person name="Tiley G.P."/>
            <person name="Fernandez-Pozo N."/>
            <person name="Barry K."/>
            <person name="Chen C."/>
            <person name="Wang M."/>
            <person name="Lipzen A."/>
            <person name="Daum C."/>
            <person name="Saski C.A."/>
            <person name="Payton A.C."/>
            <person name="Mcbreen J.C."/>
            <person name="Conrad R.E."/>
            <person name="Kollar L.M."/>
            <person name="Olsson S."/>
            <person name="Huttunen S."/>
            <person name="Landis J.B."/>
            <person name="Wickett N.J."/>
            <person name="Johnson M.G."/>
            <person name="Rensing S.A."/>
            <person name="Grimwood J."/>
            <person name="Schmutz J."/>
            <person name="Mcdaniel S.F."/>
        </authorList>
    </citation>
    <scope>NUCLEOTIDE SEQUENCE</scope>
    <source>
        <strain evidence="2">R40</strain>
    </source>
</reference>
<evidence type="ECO:0000259" key="1">
    <source>
        <dbReference type="Pfam" id="PF13302"/>
    </source>
</evidence>
<dbReference type="AlphaFoldDB" id="A0A8T0IKW0"/>
<protein>
    <recommendedName>
        <fullName evidence="1">N-acetyltransferase domain-containing protein</fullName>
    </recommendedName>
</protein>
<keyword evidence="3" id="KW-1185">Reference proteome</keyword>
<dbReference type="EMBL" id="CM026423">
    <property type="protein sequence ID" value="KAG0583496.1"/>
    <property type="molecule type" value="Genomic_DNA"/>
</dbReference>
<name>A0A8T0IKW0_CERPU</name>
<organism evidence="2 3">
    <name type="scientific">Ceratodon purpureus</name>
    <name type="common">Fire moss</name>
    <name type="synonym">Dicranum purpureum</name>
    <dbReference type="NCBI Taxonomy" id="3225"/>
    <lineage>
        <taxon>Eukaryota</taxon>
        <taxon>Viridiplantae</taxon>
        <taxon>Streptophyta</taxon>
        <taxon>Embryophyta</taxon>
        <taxon>Bryophyta</taxon>
        <taxon>Bryophytina</taxon>
        <taxon>Bryopsida</taxon>
        <taxon>Dicranidae</taxon>
        <taxon>Pseudoditrichales</taxon>
        <taxon>Ditrichaceae</taxon>
        <taxon>Ceratodon</taxon>
    </lineage>
</organism>
<comment type="caution">
    <text evidence="2">The sequence shown here is derived from an EMBL/GenBank/DDBJ whole genome shotgun (WGS) entry which is preliminary data.</text>
</comment>
<dbReference type="InterPro" id="IPR000182">
    <property type="entry name" value="GNAT_dom"/>
</dbReference>
<sequence length="216" mass="24552">MALQTHRIILRTPIPEDDETLVSLYTNAETMRHLPTLHNQPWDAPRMAARREARAHDELLGRARNFTVLLRSRGGGEPRVIGQAGYRTIWGDETPKRGELGVILTQAQQGRGLAWDVHLLLLTLGFEELGLEVVEWMTGVENQGMRAVLQKMGCKDSEVLEEDQDGDPQSALWRKEAVKYTLHKDDWADCKRWLCEKVDRYSAGSRGGLGHQHHNK</sequence>
<dbReference type="PANTHER" id="PTHR43610:SF1">
    <property type="entry name" value="N-ACETYLTRANSFERASE DOMAIN-CONTAINING PROTEIN"/>
    <property type="match status" value="1"/>
</dbReference>
<proteinExistence type="predicted"/>
<feature type="domain" description="N-acetyltransferase" evidence="1">
    <location>
        <begin position="7"/>
        <end position="155"/>
    </location>
</feature>